<feature type="compositionally biased region" description="Pro residues" evidence="1">
    <location>
        <begin position="103"/>
        <end position="118"/>
    </location>
</feature>
<evidence type="ECO:0000256" key="1">
    <source>
        <dbReference type="SAM" id="MobiDB-lite"/>
    </source>
</evidence>
<feature type="transmembrane region" description="Helical" evidence="2">
    <location>
        <begin position="66"/>
        <end position="86"/>
    </location>
</feature>
<feature type="region of interest" description="Disordered" evidence="1">
    <location>
        <begin position="103"/>
        <end position="125"/>
    </location>
</feature>
<dbReference type="PANTHER" id="PTHR24094:SF15">
    <property type="entry name" value="AMP-DEPENDENT SYNTHETASE_LIGASE DOMAIN-CONTAINING PROTEIN-RELATED"/>
    <property type="match status" value="1"/>
</dbReference>
<keyword evidence="2" id="KW-0472">Membrane</keyword>
<dbReference type="Proteomes" id="UP000319514">
    <property type="component" value="Unassembled WGS sequence"/>
</dbReference>
<keyword evidence="2" id="KW-1133">Transmembrane helix</keyword>
<dbReference type="SMART" id="SM00894">
    <property type="entry name" value="Excalibur"/>
    <property type="match status" value="1"/>
</dbReference>
<dbReference type="EMBL" id="VFOQ01000001">
    <property type="protein sequence ID" value="TQL61537.1"/>
    <property type="molecule type" value="Genomic_DNA"/>
</dbReference>
<evidence type="ECO:0000313" key="4">
    <source>
        <dbReference type="EMBL" id="TQL61537.1"/>
    </source>
</evidence>
<evidence type="ECO:0000256" key="2">
    <source>
        <dbReference type="SAM" id="Phobius"/>
    </source>
</evidence>
<keyword evidence="2" id="KW-0812">Transmembrane</keyword>
<name>A0A542ZMK6_9MICO</name>
<feature type="transmembrane region" description="Helical" evidence="2">
    <location>
        <begin position="33"/>
        <end position="54"/>
    </location>
</feature>
<evidence type="ECO:0000259" key="3">
    <source>
        <dbReference type="SMART" id="SM00894"/>
    </source>
</evidence>
<gene>
    <name evidence="4" type="ORF">FB474_2948</name>
</gene>
<dbReference type="AlphaFoldDB" id="A0A542ZMK6"/>
<dbReference type="PANTHER" id="PTHR24094">
    <property type="entry name" value="SECRETED PROTEIN"/>
    <property type="match status" value="1"/>
</dbReference>
<protein>
    <submittedName>
        <fullName evidence="4">Excalibur calcium-binding domain-containing protein</fullName>
    </submittedName>
</protein>
<reference evidence="4 5" key="1">
    <citation type="submission" date="2019-06" db="EMBL/GenBank/DDBJ databases">
        <title>Sequencing the genomes of 1000 actinobacteria strains.</title>
        <authorList>
            <person name="Klenk H.-P."/>
        </authorList>
    </citation>
    <scope>NUCLEOTIDE SEQUENCE [LARGE SCALE GENOMIC DNA]</scope>
    <source>
        <strain evidence="4 5">DSM 18082</strain>
    </source>
</reference>
<dbReference type="InterPro" id="IPR008613">
    <property type="entry name" value="Excalibur_Ca-bd_domain"/>
</dbReference>
<dbReference type="Pfam" id="PF07510">
    <property type="entry name" value="GmrSD_C"/>
    <property type="match status" value="1"/>
</dbReference>
<proteinExistence type="predicted"/>
<accession>A0A542ZMK6</accession>
<feature type="region of interest" description="Disordered" evidence="1">
    <location>
        <begin position="345"/>
        <end position="368"/>
    </location>
</feature>
<keyword evidence="5" id="KW-1185">Reference proteome</keyword>
<dbReference type="InterPro" id="IPR011089">
    <property type="entry name" value="GmrSD_C"/>
</dbReference>
<dbReference type="Pfam" id="PF05901">
    <property type="entry name" value="Excalibur"/>
    <property type="match status" value="1"/>
</dbReference>
<feature type="domain" description="Excalibur calcium-binding" evidence="3">
    <location>
        <begin position="370"/>
        <end position="407"/>
    </location>
</feature>
<evidence type="ECO:0000313" key="5">
    <source>
        <dbReference type="Proteomes" id="UP000319514"/>
    </source>
</evidence>
<comment type="caution">
    <text evidence="4">The sequence shown here is derived from an EMBL/GenBank/DDBJ whole genome shotgun (WGS) entry which is preliminary data.</text>
</comment>
<sequence>MDLRKPATPGAGAPYRRRVLVLLAPSTSTDGDLAGLLAPAGLVVAGVGLTATLRGRVRWARIGSRALGAAVTAAGLVLVGIGGALAPAPAPVLASAGRTVTVQPPPPSLAPTSAPTPSPSSTAAGVPVVTATATPSTSDPAPAPGTALAALATLPVKGRAPKTGYARALFGQAWADVDRNGCDTRNDVLRRDLTAYVLRAGTHGCLVLRGTLDDPYTGRTIAFLRGQATSTAVQIDHVVALSDAWQKGAQRWSAATRQAFANDSLNLLAVDGPTNEAKGDGDAATWLPPVRSYRCAYVARQVAVKARYGLWVTAAEQEAIRVVLSGCPGQRLPAARPFVLGGGSVEAASTPAPQPDPAPVATTGGGLDPRFDTCREATAQGYGPYVRGRDPEYDWYQDRDHDGVVCE</sequence>
<organism evidence="4 5">
    <name type="scientific">Oryzihumus leptocrescens</name>
    <dbReference type="NCBI Taxonomy" id="297536"/>
    <lineage>
        <taxon>Bacteria</taxon>
        <taxon>Bacillati</taxon>
        <taxon>Actinomycetota</taxon>
        <taxon>Actinomycetes</taxon>
        <taxon>Micrococcales</taxon>
        <taxon>Intrasporangiaceae</taxon>
        <taxon>Oryzihumus</taxon>
    </lineage>
</organism>